<proteinExistence type="predicted"/>
<dbReference type="InterPro" id="IPR020945">
    <property type="entry name" value="DMSO/NO3_reduct_chaperone"/>
</dbReference>
<dbReference type="Gene3D" id="1.10.3480.10">
    <property type="entry name" value="TorD-like"/>
    <property type="match status" value="1"/>
</dbReference>
<dbReference type="InterPro" id="IPR050289">
    <property type="entry name" value="TorD/DmsD_chaperones"/>
</dbReference>
<name>A0ABT0SUD5_9GAMM</name>
<dbReference type="Proteomes" id="UP001165308">
    <property type="component" value="Unassembled WGS sequence"/>
</dbReference>
<keyword evidence="3" id="KW-1185">Reference proteome</keyword>
<dbReference type="RefSeq" id="WP_250083687.1">
    <property type="nucleotide sequence ID" value="NZ_JAMJPJ010000035.1"/>
</dbReference>
<dbReference type="EMBL" id="JAMJPJ010000035">
    <property type="protein sequence ID" value="MCL7931331.1"/>
    <property type="molecule type" value="Genomic_DNA"/>
</dbReference>
<evidence type="ECO:0000313" key="2">
    <source>
        <dbReference type="EMBL" id="MCL7931331.1"/>
    </source>
</evidence>
<keyword evidence="1" id="KW-0143">Chaperone</keyword>
<protein>
    <submittedName>
        <fullName evidence="2">Molecular chaperone TorD family protein</fullName>
    </submittedName>
</protein>
<gene>
    <name evidence="2" type="ORF">M8006_15325</name>
</gene>
<sequence>MPGNAEYRANAFLVLSRAYDLPATWPEEMGQLLRKGFVPWQENLAGLAEAVAAQAECLDRRPRIAQAHSKLFIDPFQILTPPWAAYYLDPQKQLLGRVSQYAAKAYAEAGLGRGKRQTEPPDHVAHELEFMYYLAFYEAQGDDPVWRVRSIRFWNEHLGRWLPRLADSVAENAQEDYYARLAELTLAFSRVIYAELDPQTLNDNMATN</sequence>
<organism evidence="2 3">
    <name type="scientific">Halomonas llamarensis</name>
    <dbReference type="NCBI Taxonomy" id="2945104"/>
    <lineage>
        <taxon>Bacteria</taxon>
        <taxon>Pseudomonadati</taxon>
        <taxon>Pseudomonadota</taxon>
        <taxon>Gammaproteobacteria</taxon>
        <taxon>Oceanospirillales</taxon>
        <taxon>Halomonadaceae</taxon>
        <taxon>Halomonas</taxon>
    </lineage>
</organism>
<dbReference type="PANTHER" id="PTHR34227">
    <property type="entry name" value="CHAPERONE PROTEIN YCDY"/>
    <property type="match status" value="1"/>
</dbReference>
<dbReference type="InterPro" id="IPR036411">
    <property type="entry name" value="TorD-like_sf"/>
</dbReference>
<reference evidence="2" key="1">
    <citation type="submission" date="2022-05" db="EMBL/GenBank/DDBJ databases">
        <title>Halomonas geminus sp. nov. and Halomonas llamarensis sp. nov. isolated from high-altitude salars of the Atacama Desert.</title>
        <authorList>
            <person name="Hintersatz C."/>
            <person name="Rojas L.A."/>
            <person name="Wei T.-S."/>
            <person name="Kutschke S."/>
            <person name="Lehmann F."/>
            <person name="Jain R."/>
            <person name="Pollmann K."/>
        </authorList>
    </citation>
    <scope>NUCLEOTIDE SEQUENCE</scope>
    <source>
        <strain evidence="2">ATCHA</strain>
    </source>
</reference>
<dbReference type="Pfam" id="PF02613">
    <property type="entry name" value="Nitrate_red_del"/>
    <property type="match status" value="1"/>
</dbReference>
<dbReference type="SUPFAM" id="SSF89155">
    <property type="entry name" value="TorD-like"/>
    <property type="match status" value="1"/>
</dbReference>
<accession>A0ABT0SUD5</accession>
<evidence type="ECO:0000256" key="1">
    <source>
        <dbReference type="ARBA" id="ARBA00023186"/>
    </source>
</evidence>
<dbReference type="PANTHER" id="PTHR34227:SF1">
    <property type="entry name" value="DIMETHYL SULFOXIDE REDUCTASE CHAPERONE-RELATED"/>
    <property type="match status" value="1"/>
</dbReference>
<comment type="caution">
    <text evidence="2">The sequence shown here is derived from an EMBL/GenBank/DDBJ whole genome shotgun (WGS) entry which is preliminary data.</text>
</comment>
<evidence type="ECO:0000313" key="3">
    <source>
        <dbReference type="Proteomes" id="UP001165308"/>
    </source>
</evidence>